<dbReference type="Gene3D" id="3.40.1810.10">
    <property type="entry name" value="Transcription factor, MADS-box"/>
    <property type="match status" value="1"/>
</dbReference>
<dbReference type="EnsemblPlants" id="ORUFI06G14980.1">
    <property type="protein sequence ID" value="ORUFI06G14980.1"/>
    <property type="gene ID" value="ORUFI06G14980"/>
</dbReference>
<evidence type="ECO:0000313" key="10">
    <source>
        <dbReference type="Proteomes" id="UP000008022"/>
    </source>
</evidence>
<dbReference type="Proteomes" id="UP000008022">
    <property type="component" value="Unassembled WGS sequence"/>
</dbReference>
<evidence type="ECO:0000256" key="6">
    <source>
        <dbReference type="SAM" id="Coils"/>
    </source>
</evidence>
<dbReference type="GO" id="GO:0003700">
    <property type="term" value="F:DNA-binding transcription factor activity"/>
    <property type="evidence" value="ECO:0007669"/>
    <property type="project" value="InterPro"/>
</dbReference>
<dbReference type="GO" id="GO:0005634">
    <property type="term" value="C:nucleus"/>
    <property type="evidence" value="ECO:0007669"/>
    <property type="project" value="UniProtKB-SubCell"/>
</dbReference>
<dbReference type="HOGENOM" id="CLU_053053_2_0_1"/>
<evidence type="ECO:0000256" key="2">
    <source>
        <dbReference type="ARBA" id="ARBA00023015"/>
    </source>
</evidence>
<reference evidence="9" key="2">
    <citation type="submission" date="2015-06" db="UniProtKB">
        <authorList>
            <consortium name="EnsemblPlants"/>
        </authorList>
    </citation>
    <scope>IDENTIFICATION</scope>
</reference>
<feature type="coiled-coil region" evidence="6">
    <location>
        <begin position="78"/>
        <end position="168"/>
    </location>
</feature>
<keyword evidence="4" id="KW-0804">Transcription</keyword>
<dbReference type="Pfam" id="PF01486">
    <property type="entry name" value="K-box"/>
    <property type="match status" value="1"/>
</dbReference>
<dbReference type="GO" id="GO:0000977">
    <property type="term" value="F:RNA polymerase II transcription regulatory region sequence-specific DNA binding"/>
    <property type="evidence" value="ECO:0007669"/>
    <property type="project" value="InterPro"/>
</dbReference>
<evidence type="ECO:0008006" key="11">
    <source>
        <dbReference type="Google" id="ProtNLM"/>
    </source>
</evidence>
<evidence type="ECO:0000259" key="8">
    <source>
        <dbReference type="PROSITE" id="PS51297"/>
    </source>
</evidence>
<dbReference type="InterPro" id="IPR002100">
    <property type="entry name" value="TF_MADSbox"/>
</dbReference>
<organism evidence="9 10">
    <name type="scientific">Oryza rufipogon</name>
    <name type="common">Brownbeard rice</name>
    <name type="synonym">Asian wild rice</name>
    <dbReference type="NCBI Taxonomy" id="4529"/>
    <lineage>
        <taxon>Eukaryota</taxon>
        <taxon>Viridiplantae</taxon>
        <taxon>Streptophyta</taxon>
        <taxon>Embryophyta</taxon>
        <taxon>Tracheophyta</taxon>
        <taxon>Spermatophyta</taxon>
        <taxon>Magnoliopsida</taxon>
        <taxon>Liliopsida</taxon>
        <taxon>Poales</taxon>
        <taxon>Poaceae</taxon>
        <taxon>BOP clade</taxon>
        <taxon>Oryzoideae</taxon>
        <taxon>Oryzeae</taxon>
        <taxon>Oryzinae</taxon>
        <taxon>Oryza</taxon>
    </lineage>
</organism>
<protein>
    <recommendedName>
        <fullName evidence="11">MADS-box transcription factor 23-like</fullName>
    </recommendedName>
</protein>
<dbReference type="CDD" id="cd00265">
    <property type="entry name" value="MADS_MEF2_like"/>
    <property type="match status" value="1"/>
</dbReference>
<dbReference type="Gramene" id="ORUFI06G14980.1">
    <property type="protein sequence ID" value="ORUFI06G14980.1"/>
    <property type="gene ID" value="ORUFI06G14980"/>
</dbReference>
<dbReference type="AlphaFoldDB" id="A0A0E0PXK7"/>
<evidence type="ECO:0000256" key="3">
    <source>
        <dbReference type="ARBA" id="ARBA00023125"/>
    </source>
</evidence>
<dbReference type="InterPro" id="IPR036879">
    <property type="entry name" value="TF_MADSbox_sf"/>
</dbReference>
<keyword evidence="5" id="KW-0539">Nucleus</keyword>
<proteinExistence type="predicted"/>
<dbReference type="eggNOG" id="KOG0014">
    <property type="taxonomic scope" value="Eukaryota"/>
</dbReference>
<dbReference type="PROSITE" id="PS51297">
    <property type="entry name" value="K_BOX"/>
    <property type="match status" value="1"/>
</dbReference>
<keyword evidence="10" id="KW-1185">Reference proteome</keyword>
<dbReference type="Pfam" id="PF00319">
    <property type="entry name" value="SRF-TF"/>
    <property type="match status" value="1"/>
</dbReference>
<keyword evidence="3" id="KW-0238">DNA-binding</keyword>
<dbReference type="PROSITE" id="PS00350">
    <property type="entry name" value="MADS_BOX_1"/>
    <property type="match status" value="1"/>
</dbReference>
<dbReference type="GO" id="GO:0045944">
    <property type="term" value="P:positive regulation of transcription by RNA polymerase II"/>
    <property type="evidence" value="ECO:0007669"/>
    <property type="project" value="InterPro"/>
</dbReference>
<evidence type="ECO:0000256" key="1">
    <source>
        <dbReference type="ARBA" id="ARBA00004123"/>
    </source>
</evidence>
<evidence type="ECO:0000313" key="9">
    <source>
        <dbReference type="EnsemblPlants" id="ORUFI06G14980.1"/>
    </source>
</evidence>
<dbReference type="PRINTS" id="PR00404">
    <property type="entry name" value="MADSDOMAIN"/>
</dbReference>
<dbReference type="PROSITE" id="PS50066">
    <property type="entry name" value="MADS_BOX_2"/>
    <property type="match status" value="1"/>
</dbReference>
<dbReference type="SUPFAM" id="SSF55455">
    <property type="entry name" value="SRF-like"/>
    <property type="match status" value="1"/>
</dbReference>
<keyword evidence="2" id="KW-0805">Transcription regulation</keyword>
<dbReference type="OMA" id="KFNAIHE"/>
<dbReference type="InterPro" id="IPR033896">
    <property type="entry name" value="MEF2-like_N"/>
</dbReference>
<feature type="domain" description="MADS-box" evidence="7">
    <location>
        <begin position="1"/>
        <end position="61"/>
    </location>
</feature>
<reference evidence="10" key="1">
    <citation type="submission" date="2013-06" db="EMBL/GenBank/DDBJ databases">
        <authorList>
            <person name="Zhao Q."/>
        </authorList>
    </citation>
    <scope>NUCLEOTIDE SEQUENCE</scope>
    <source>
        <strain evidence="10">cv. W1943</strain>
    </source>
</reference>
<evidence type="ECO:0000256" key="5">
    <source>
        <dbReference type="ARBA" id="ARBA00023242"/>
    </source>
</evidence>
<dbReference type="SMART" id="SM00432">
    <property type="entry name" value="MADS"/>
    <property type="match status" value="1"/>
</dbReference>
<evidence type="ECO:0000256" key="4">
    <source>
        <dbReference type="ARBA" id="ARBA00023163"/>
    </source>
</evidence>
<sequence length="275" mass="31662">MVRGKTVISRIENTTSRQVTFSKRRSGLFKKAKELAILCDAQVGVLVFSSTGRLYDYSNSSMRSVIERYQQIKDGQQLMSASTEAKFWQAEAERLKQQLHNLEGSQRQLLAHDLSGLEWNDLKSLENQLETSLHNVRLKKDKIMVEQIQELRKKENIMHRENMELHREFNMIRQDSVNFQRKVYGKQDVNGGQGSSVTQNTNTPDDADEIRLELSQPQVPDEKPEAAAKVKKSTILCLDLIKVKTFPGKRSKLSQEERLINKRLAMTYLSQVKIP</sequence>
<dbReference type="GO" id="GO:0046983">
    <property type="term" value="F:protein dimerization activity"/>
    <property type="evidence" value="ECO:0007669"/>
    <property type="project" value="InterPro"/>
</dbReference>
<dbReference type="STRING" id="4529.A0A0E0PXK7"/>
<dbReference type="InterPro" id="IPR050142">
    <property type="entry name" value="MADS-box/MEF2_TF"/>
</dbReference>
<feature type="domain" description="K-box" evidence="8">
    <location>
        <begin position="85"/>
        <end position="175"/>
    </location>
</feature>
<comment type="subcellular location">
    <subcellularLocation>
        <location evidence="1">Nucleus</location>
    </subcellularLocation>
</comment>
<dbReference type="PANTHER" id="PTHR48019">
    <property type="entry name" value="SERUM RESPONSE FACTOR HOMOLOG"/>
    <property type="match status" value="1"/>
</dbReference>
<name>A0A0E0PXK7_ORYRU</name>
<accession>A0A0E0PXK7</accession>
<keyword evidence="6" id="KW-0175">Coiled coil</keyword>
<evidence type="ECO:0000259" key="7">
    <source>
        <dbReference type="PROSITE" id="PS50066"/>
    </source>
</evidence>
<dbReference type="InterPro" id="IPR002487">
    <property type="entry name" value="TF_Kbox"/>
</dbReference>